<dbReference type="RefSeq" id="WP_261501065.1">
    <property type="nucleotide sequence ID" value="NZ_JAODYH010000007.1"/>
</dbReference>
<evidence type="ECO:0000313" key="2">
    <source>
        <dbReference type="Proteomes" id="UP001525968"/>
    </source>
</evidence>
<dbReference type="EMBL" id="JAODYH010000007">
    <property type="protein sequence ID" value="MCT9811813.1"/>
    <property type="molecule type" value="Genomic_DNA"/>
</dbReference>
<proteinExistence type="predicted"/>
<organism evidence="1 2">
    <name type="scientific">Acidovorax bellezanensis</name>
    <dbReference type="NCBI Taxonomy" id="2976702"/>
    <lineage>
        <taxon>Bacteria</taxon>
        <taxon>Pseudomonadati</taxon>
        <taxon>Pseudomonadota</taxon>
        <taxon>Betaproteobacteria</taxon>
        <taxon>Burkholderiales</taxon>
        <taxon>Comamonadaceae</taxon>
        <taxon>Acidovorax</taxon>
    </lineage>
</organism>
<protein>
    <submittedName>
        <fullName evidence="1">Uncharacterized protein</fullName>
    </submittedName>
</protein>
<gene>
    <name evidence="1" type="ORF">N0K08_14305</name>
</gene>
<sequence length="90" mass="9681">MKPWLRRGKKAGGHREVLDELQGAGQARAHAFDDIDMCTARRRHAPAASRVVIAAVLATSVTLPVTHSALHSAVAKQALDFMQRTAISAI</sequence>
<accession>A0ABT2PMY5</accession>
<evidence type="ECO:0000313" key="1">
    <source>
        <dbReference type="EMBL" id="MCT9811813.1"/>
    </source>
</evidence>
<name>A0ABT2PMY5_9BURK</name>
<reference evidence="1 2" key="1">
    <citation type="submission" date="2022-09" db="EMBL/GenBank/DDBJ databases">
        <title>Draft genome of isolate Be4.</title>
        <authorList>
            <person name="Sanchez-Castro I."/>
            <person name="Martinez-Rodriguez P."/>
            <person name="Descostes M."/>
            <person name="Merroun M."/>
        </authorList>
    </citation>
    <scope>NUCLEOTIDE SEQUENCE [LARGE SCALE GENOMIC DNA]</scope>
    <source>
        <strain evidence="1 2">Be4</strain>
    </source>
</reference>
<comment type="caution">
    <text evidence="1">The sequence shown here is derived from an EMBL/GenBank/DDBJ whole genome shotgun (WGS) entry which is preliminary data.</text>
</comment>
<keyword evidence="2" id="KW-1185">Reference proteome</keyword>
<dbReference type="Proteomes" id="UP001525968">
    <property type="component" value="Unassembled WGS sequence"/>
</dbReference>